<dbReference type="InterPro" id="IPR026838">
    <property type="entry name" value="YheC/D"/>
</dbReference>
<dbReference type="EMBL" id="WBOS01000016">
    <property type="protein sequence ID" value="KAB2329991.1"/>
    <property type="molecule type" value="Genomic_DNA"/>
</dbReference>
<dbReference type="Pfam" id="PF14398">
    <property type="entry name" value="ATPgrasp_YheCD"/>
    <property type="match status" value="2"/>
</dbReference>
<protein>
    <recommendedName>
        <fullName evidence="3">ATP-grasp domain-containing protein</fullName>
    </recommendedName>
</protein>
<comment type="caution">
    <text evidence="1">The sequence shown here is derived from an EMBL/GenBank/DDBJ whole genome shotgun (WGS) entry which is preliminary data.</text>
</comment>
<accession>A0A6L3V5W5</accession>
<name>A0A6L3V5W5_9BACI</name>
<proteinExistence type="predicted"/>
<dbReference type="OrthoDB" id="7869153at2"/>
<organism evidence="1 2">
    <name type="scientific">Cytobacillus depressus</name>
    <dbReference type="NCBI Taxonomy" id="1602942"/>
    <lineage>
        <taxon>Bacteria</taxon>
        <taxon>Bacillati</taxon>
        <taxon>Bacillota</taxon>
        <taxon>Bacilli</taxon>
        <taxon>Bacillales</taxon>
        <taxon>Bacillaceae</taxon>
        <taxon>Cytobacillus</taxon>
    </lineage>
</organism>
<dbReference type="Gene3D" id="3.30.470.20">
    <property type="entry name" value="ATP-grasp fold, B domain"/>
    <property type="match status" value="1"/>
</dbReference>
<gene>
    <name evidence="1" type="ORF">F7731_21255</name>
</gene>
<keyword evidence="2" id="KW-1185">Reference proteome</keyword>
<sequence length="447" mass="51862">MNKIFREMGTLKLSKSRISQYRILNSDDSFSKYLLETARFTEASLFTFLEKYKKIVIKPAFGMGEIFVSTENNKFKVLSEMNRAILMDKEELYEYISMNELKHKHHIIQPSRQNSGFFQSPFHYYITVHRKSPTAEWLYISSTEKYSTLSDKYFYMFFIKKMKKISILAAKKLGESFPDCHTVVIDITYDLKGRIWIQDTMLHFQKSKWSQFQILSSNYSISPFVPQTNLLTKATFNEYLNNYNNIVIKPCVGKHGSGIIKITKTDPITYEIHTVRTKQTKPSIDETFDFIHTIYFSKPHLVQEGLPLLEINGCPLDVRVITQKVDSSWKVTGKIVKVAGNGFFITNASQKLLNLNQALQSSNLSMTNSEQLEYEIDSICISASKLFEENHPDIHIIGFDIGISPQGDIWIIEGNYRPDLAMFLDLEDKDTYMYIRKIIKSRTKPTD</sequence>
<reference evidence="1 2" key="1">
    <citation type="journal article" date="2016" name="Antonie Van Leeuwenhoek">
        <title>Bacillus depressus sp. nov., isolated from soil of a sunflower field.</title>
        <authorList>
            <person name="Wei X."/>
            <person name="Xin D."/>
            <person name="Xin Y."/>
            <person name="Zhang H."/>
            <person name="Wang T."/>
            <person name="Zhang J."/>
        </authorList>
    </citation>
    <scope>NUCLEOTIDE SEQUENCE [LARGE SCALE GENOMIC DNA]</scope>
    <source>
        <strain evidence="1 2">BZ1</strain>
    </source>
</reference>
<dbReference type="Proteomes" id="UP000481030">
    <property type="component" value="Unassembled WGS sequence"/>
</dbReference>
<evidence type="ECO:0000313" key="2">
    <source>
        <dbReference type="Proteomes" id="UP000481030"/>
    </source>
</evidence>
<evidence type="ECO:0008006" key="3">
    <source>
        <dbReference type="Google" id="ProtNLM"/>
    </source>
</evidence>
<dbReference type="SUPFAM" id="SSF56059">
    <property type="entry name" value="Glutathione synthetase ATP-binding domain-like"/>
    <property type="match status" value="1"/>
</dbReference>
<evidence type="ECO:0000313" key="1">
    <source>
        <dbReference type="EMBL" id="KAB2329991.1"/>
    </source>
</evidence>
<dbReference type="AlphaFoldDB" id="A0A6L3V5W5"/>